<evidence type="ECO:0000256" key="4">
    <source>
        <dbReference type="ARBA" id="ARBA00022723"/>
    </source>
</evidence>
<sequence>MAPQLRSVCPYDCPDTCGLLVTVENGRAVKVCGDPEHPVTRGLICPKMQQYERTVHSPRRLTTPLRRTGPKGSGQFAPITWEEAILAICNRWRALSAAFGADCILPYSYAGTMGLVQRNSGHPFFHKLGASRLARTICSPAKEAGWKAVMGDTPGLDPSDILESDLVILWGINAAATSIHTLRDAREAKKRGARLVAIDTYRTPTANHVDEAILIRPGSDGALALGMIHVMAAWGLLDRTFIAQQVSGFDELAATILPQCTPEATAAACGIPVEHVERLALVYARARAPFIRLGSGLTRYGNGAMNVRCITCLPAVVGAWQQPGGGLLCSTSTGGAFPLTQVTREDFLPDPPPRIINMNQLGNALTGLAERPIRALYVYHSNPAAITPDQNAVIRGLEREDLFTVVHERFMTDTARYADIVLPATSSLEHSDLYRSYGGYQAQRCAAVISPVGEAHSNWDTFCLLARGMGWDEPFFRQSADDLIDRLLDGENSWRDRETTDRLRAGETVLLTPPSSSRGPWLTPSGTIEIKNPREPEPLPRRLPTHAERDGYPLRLQPAVTPFALNSGFYEQDQLRERQDCMALLMHPADAAGRRLADGAPVVAFNSLGEVSFTLRVTGAVPPGTVVTEGVWWREFIPGERGVNALTSQRLTDRGEGSTLYDVVVEVRAARSDATGCNKYMTERLV</sequence>
<dbReference type="Gene3D" id="2.40.40.20">
    <property type="match status" value="1"/>
</dbReference>
<dbReference type="PROSITE" id="PS00490">
    <property type="entry name" value="MOLYBDOPTERIN_PROK_2"/>
    <property type="match status" value="1"/>
</dbReference>
<keyword evidence="11" id="KW-1185">Reference proteome</keyword>
<dbReference type="Pfam" id="PF04879">
    <property type="entry name" value="Molybdop_Fe4S4"/>
    <property type="match status" value="1"/>
</dbReference>
<dbReference type="PANTHER" id="PTHR43742:SF6">
    <property type="entry name" value="OXIDOREDUCTASE YYAE-RELATED"/>
    <property type="match status" value="1"/>
</dbReference>
<comment type="similarity">
    <text evidence="2">Belongs to the prokaryotic molybdopterin-containing oxidoreductase family.</text>
</comment>
<dbReference type="InterPro" id="IPR006657">
    <property type="entry name" value="MoPterin_dinucl-bd_dom"/>
</dbReference>
<dbReference type="InterPro" id="IPR050612">
    <property type="entry name" value="Prok_Mopterin_Oxidored"/>
</dbReference>
<dbReference type="Pfam" id="PF00384">
    <property type="entry name" value="Molybdopterin"/>
    <property type="match status" value="1"/>
</dbReference>
<evidence type="ECO:0000313" key="11">
    <source>
        <dbReference type="Proteomes" id="UP001295463"/>
    </source>
</evidence>
<dbReference type="InterPro" id="IPR006963">
    <property type="entry name" value="Mopterin_OxRdtase_4Fe-4S_dom"/>
</dbReference>
<protein>
    <submittedName>
        <fullName evidence="10">Molybdopterin oxidoreductase</fullName>
        <ecNumber evidence="10">1.7.99.4</ecNumber>
    </submittedName>
</protein>
<evidence type="ECO:0000256" key="5">
    <source>
        <dbReference type="ARBA" id="ARBA00023002"/>
    </source>
</evidence>
<dbReference type="RefSeq" id="WP_305730932.1">
    <property type="nucleotide sequence ID" value="NZ_OW150024.1"/>
</dbReference>
<reference evidence="10 11" key="1">
    <citation type="submission" date="2022-03" db="EMBL/GenBank/DDBJ databases">
        <authorList>
            <person name="Koch H."/>
        </authorList>
    </citation>
    <scope>NUCLEOTIDE SEQUENCE [LARGE SCALE GENOMIC DNA]</scope>
    <source>
        <strain evidence="10 11">G1</strain>
    </source>
</reference>
<feature type="region of interest" description="Disordered" evidence="8">
    <location>
        <begin position="513"/>
        <end position="543"/>
    </location>
</feature>
<dbReference type="InterPro" id="IPR006655">
    <property type="entry name" value="Mopterin_OxRdtase_prok_CS"/>
</dbReference>
<evidence type="ECO:0000313" key="10">
    <source>
        <dbReference type="EMBL" id="CAH2029955.1"/>
    </source>
</evidence>
<keyword evidence="7" id="KW-0411">Iron-sulfur</keyword>
<dbReference type="Proteomes" id="UP001295463">
    <property type="component" value="Chromosome"/>
</dbReference>
<evidence type="ECO:0000256" key="1">
    <source>
        <dbReference type="ARBA" id="ARBA00001942"/>
    </source>
</evidence>
<keyword evidence="4" id="KW-0479">Metal-binding</keyword>
<comment type="cofactor">
    <cofactor evidence="1">
        <name>Mo-bis(molybdopterin guanine dinucleotide)</name>
        <dbReference type="ChEBI" id="CHEBI:60539"/>
    </cofactor>
</comment>
<dbReference type="EMBL" id="OW150024">
    <property type="protein sequence ID" value="CAH2029955.1"/>
    <property type="molecule type" value="Genomic_DNA"/>
</dbReference>
<dbReference type="CDD" id="cd02766">
    <property type="entry name" value="MopB_3"/>
    <property type="match status" value="1"/>
</dbReference>
<dbReference type="SMART" id="SM00926">
    <property type="entry name" value="Molybdop_Fe4S4"/>
    <property type="match status" value="1"/>
</dbReference>
<evidence type="ECO:0000259" key="9">
    <source>
        <dbReference type="PROSITE" id="PS51669"/>
    </source>
</evidence>
<organism evidence="10 11">
    <name type="scientific">Trichlorobacter ammonificans</name>
    <dbReference type="NCBI Taxonomy" id="2916410"/>
    <lineage>
        <taxon>Bacteria</taxon>
        <taxon>Pseudomonadati</taxon>
        <taxon>Thermodesulfobacteriota</taxon>
        <taxon>Desulfuromonadia</taxon>
        <taxon>Geobacterales</taxon>
        <taxon>Geobacteraceae</taxon>
        <taxon>Trichlorobacter</taxon>
    </lineage>
</organism>
<name>A0ABM9D6D7_9BACT</name>
<dbReference type="Gene3D" id="3.40.228.10">
    <property type="entry name" value="Dimethylsulfoxide Reductase, domain 2"/>
    <property type="match status" value="1"/>
</dbReference>
<evidence type="ECO:0000256" key="2">
    <source>
        <dbReference type="ARBA" id="ARBA00010312"/>
    </source>
</evidence>
<dbReference type="PROSITE" id="PS51669">
    <property type="entry name" value="4FE4S_MOW_BIS_MGD"/>
    <property type="match status" value="1"/>
</dbReference>
<dbReference type="EC" id="1.7.99.4" evidence="10"/>
<evidence type="ECO:0000256" key="8">
    <source>
        <dbReference type="SAM" id="MobiDB-lite"/>
    </source>
</evidence>
<keyword evidence="5 10" id="KW-0560">Oxidoreductase</keyword>
<dbReference type="PANTHER" id="PTHR43742">
    <property type="entry name" value="TRIMETHYLAMINE-N-OXIDE REDUCTASE"/>
    <property type="match status" value="1"/>
</dbReference>
<evidence type="ECO:0000256" key="6">
    <source>
        <dbReference type="ARBA" id="ARBA00023004"/>
    </source>
</evidence>
<dbReference type="Gene3D" id="3.30.2070.10">
    <property type="entry name" value="Formate dehydrogenase/DMSO reductase"/>
    <property type="match status" value="1"/>
</dbReference>
<feature type="compositionally biased region" description="Basic and acidic residues" evidence="8">
    <location>
        <begin position="531"/>
        <end position="543"/>
    </location>
</feature>
<dbReference type="Pfam" id="PF01568">
    <property type="entry name" value="Molydop_binding"/>
    <property type="match status" value="1"/>
</dbReference>
<evidence type="ECO:0000256" key="3">
    <source>
        <dbReference type="ARBA" id="ARBA00022505"/>
    </source>
</evidence>
<feature type="domain" description="4Fe-4S Mo/W bis-MGD-type" evidence="9">
    <location>
        <begin position="2"/>
        <end position="59"/>
    </location>
</feature>
<proteinExistence type="inferred from homology"/>
<dbReference type="SUPFAM" id="SSF53706">
    <property type="entry name" value="Formate dehydrogenase/DMSO reductase, domains 1-3"/>
    <property type="match status" value="1"/>
</dbReference>
<evidence type="ECO:0000256" key="7">
    <source>
        <dbReference type="ARBA" id="ARBA00023014"/>
    </source>
</evidence>
<dbReference type="Gene3D" id="2.20.25.90">
    <property type="entry name" value="ADC-like domains"/>
    <property type="match status" value="1"/>
</dbReference>
<dbReference type="GO" id="GO:0016491">
    <property type="term" value="F:oxidoreductase activity"/>
    <property type="evidence" value="ECO:0007669"/>
    <property type="project" value="UniProtKB-KW"/>
</dbReference>
<dbReference type="InterPro" id="IPR006656">
    <property type="entry name" value="Mopterin_OxRdtase"/>
</dbReference>
<keyword evidence="3" id="KW-0500">Molybdenum</keyword>
<dbReference type="SUPFAM" id="SSF50692">
    <property type="entry name" value="ADC-like"/>
    <property type="match status" value="1"/>
</dbReference>
<accession>A0ABM9D6D7</accession>
<dbReference type="InterPro" id="IPR009010">
    <property type="entry name" value="Asp_de-COase-like_dom_sf"/>
</dbReference>
<gene>
    <name evidence="10" type="ORF">GEAMG1_0133</name>
</gene>
<keyword evidence="6" id="KW-0408">Iron</keyword>
<dbReference type="Gene3D" id="3.40.50.740">
    <property type="match status" value="1"/>
</dbReference>